<accession>A0A180G515</accession>
<proteinExistence type="predicted"/>
<dbReference type="AlphaFoldDB" id="A0A180G515"/>
<dbReference type="EnsemblFungi" id="PTTG_06966-t43_1">
    <property type="protein sequence ID" value="PTTG_06966-t43_1-p1"/>
    <property type="gene ID" value="PTTG_06966"/>
</dbReference>
<feature type="compositionally biased region" description="Acidic residues" evidence="1">
    <location>
        <begin position="175"/>
        <end position="185"/>
    </location>
</feature>
<evidence type="ECO:0000256" key="2">
    <source>
        <dbReference type="SAM" id="Phobius"/>
    </source>
</evidence>
<dbReference type="OrthoDB" id="2502820at2759"/>
<feature type="transmembrane region" description="Helical" evidence="2">
    <location>
        <begin position="105"/>
        <end position="128"/>
    </location>
</feature>
<reference evidence="4" key="4">
    <citation type="submission" date="2025-05" db="UniProtKB">
        <authorList>
            <consortium name="EnsemblFungi"/>
        </authorList>
    </citation>
    <scope>IDENTIFICATION</scope>
    <source>
        <strain evidence="4">isolate 1-1 / race 1 (BBBD)</strain>
    </source>
</reference>
<feature type="transmembrane region" description="Helical" evidence="2">
    <location>
        <begin position="140"/>
        <end position="168"/>
    </location>
</feature>
<name>A0A180G515_PUCT1</name>
<evidence type="ECO:0000256" key="1">
    <source>
        <dbReference type="SAM" id="MobiDB-lite"/>
    </source>
</evidence>
<keyword evidence="5" id="KW-1185">Reference proteome</keyword>
<sequence>MGSAPIDYRLVFSTVSPYPPEAQARRADPSGPPQFRQDYGPVVFTHYVLAPLASGHCRPARLRLPDRPAHRPAPLHLPLPGYRHDPALPPPQFSPHFLFHHVHSFLHPAADFLLACMGLFFTSSFILIPRRDVMPGKEIGLIAALFLPSLLVTWAATVVLVKALAFVWPQAPVDAPEDNNADQAEDAGLASAEAGRSAPASTHSAIEIREPPAPPGNPRLALDNTLTLIATEPVDDDKKSLGEDEKAWPERSLAKLKDKLRRQTRPDGPAETREVRLARRPQACFDPAVYLLVLLPGIPLFFAPGGEHRTMPLFTGVVALAWLFSRRAVCQPVCN</sequence>
<gene>
    <name evidence="3" type="ORF">PTTG_06966</name>
</gene>
<feature type="region of interest" description="Disordered" evidence="1">
    <location>
        <begin position="175"/>
        <end position="221"/>
    </location>
</feature>
<keyword evidence="2" id="KW-1133">Transmembrane helix</keyword>
<dbReference type="EMBL" id="ADAS02000374">
    <property type="protein sequence ID" value="OAV87512.1"/>
    <property type="molecule type" value="Genomic_DNA"/>
</dbReference>
<evidence type="ECO:0000313" key="3">
    <source>
        <dbReference type="EMBL" id="OAV87512.1"/>
    </source>
</evidence>
<dbReference type="Proteomes" id="UP000005240">
    <property type="component" value="Unassembled WGS sequence"/>
</dbReference>
<keyword evidence="2" id="KW-0812">Transmembrane</keyword>
<reference evidence="3" key="2">
    <citation type="submission" date="2016-05" db="EMBL/GenBank/DDBJ databases">
        <title>Comparative analysis highlights variable genome content of wheat rusts and divergence of the mating loci.</title>
        <authorList>
            <person name="Cuomo C.A."/>
            <person name="Bakkeren G."/>
            <person name="Szabo L."/>
            <person name="Khalil H."/>
            <person name="Joly D."/>
            <person name="Goldberg J."/>
            <person name="Young S."/>
            <person name="Zeng Q."/>
            <person name="Fellers J."/>
        </authorList>
    </citation>
    <scope>NUCLEOTIDE SEQUENCE [LARGE SCALE GENOMIC DNA]</scope>
    <source>
        <strain evidence="3">1-1 BBBD Race 1</strain>
    </source>
</reference>
<dbReference type="VEuPathDB" id="FungiDB:PTTG_06966"/>
<reference evidence="4 5" key="3">
    <citation type="journal article" date="2017" name="G3 (Bethesda)">
        <title>Comparative analysis highlights variable genome content of wheat rusts and divergence of the mating loci.</title>
        <authorList>
            <person name="Cuomo C.A."/>
            <person name="Bakkeren G."/>
            <person name="Khalil H.B."/>
            <person name="Panwar V."/>
            <person name="Joly D."/>
            <person name="Linning R."/>
            <person name="Sakthikumar S."/>
            <person name="Song X."/>
            <person name="Adiconis X."/>
            <person name="Fan L."/>
            <person name="Goldberg J.M."/>
            <person name="Levin J.Z."/>
            <person name="Young S."/>
            <person name="Zeng Q."/>
            <person name="Anikster Y."/>
            <person name="Bruce M."/>
            <person name="Wang M."/>
            <person name="Yin C."/>
            <person name="McCallum B."/>
            <person name="Szabo L.J."/>
            <person name="Hulbert S."/>
            <person name="Chen X."/>
            <person name="Fellers J.P."/>
        </authorList>
    </citation>
    <scope>NUCLEOTIDE SEQUENCE</scope>
    <source>
        <strain evidence="5">Isolate 1-1 / race 1 (BBBD)</strain>
        <strain evidence="4">isolate 1-1 / race 1 (BBBD)</strain>
    </source>
</reference>
<evidence type="ECO:0000313" key="5">
    <source>
        <dbReference type="Proteomes" id="UP000005240"/>
    </source>
</evidence>
<evidence type="ECO:0000313" key="4">
    <source>
        <dbReference type="EnsemblFungi" id="PTTG_06966-t43_1-p1"/>
    </source>
</evidence>
<reference evidence="3" key="1">
    <citation type="submission" date="2009-11" db="EMBL/GenBank/DDBJ databases">
        <authorList>
            <consortium name="The Broad Institute Genome Sequencing Platform"/>
            <person name="Ward D."/>
            <person name="Feldgarden M."/>
            <person name="Earl A."/>
            <person name="Young S.K."/>
            <person name="Zeng Q."/>
            <person name="Koehrsen M."/>
            <person name="Alvarado L."/>
            <person name="Berlin A."/>
            <person name="Bochicchio J."/>
            <person name="Borenstein D."/>
            <person name="Chapman S.B."/>
            <person name="Chen Z."/>
            <person name="Engels R."/>
            <person name="Freedman E."/>
            <person name="Gellesch M."/>
            <person name="Goldberg J."/>
            <person name="Griggs A."/>
            <person name="Gujja S."/>
            <person name="Heilman E."/>
            <person name="Heiman D."/>
            <person name="Hepburn T."/>
            <person name="Howarth C."/>
            <person name="Jen D."/>
            <person name="Larson L."/>
            <person name="Lewis B."/>
            <person name="Mehta T."/>
            <person name="Park D."/>
            <person name="Pearson M."/>
            <person name="Roberts A."/>
            <person name="Saif S."/>
            <person name="Shea T."/>
            <person name="Shenoy N."/>
            <person name="Sisk P."/>
            <person name="Stolte C."/>
            <person name="Sykes S."/>
            <person name="Thomson T."/>
            <person name="Walk T."/>
            <person name="White J."/>
            <person name="Yandava C."/>
            <person name="Izard J."/>
            <person name="Baranova O.V."/>
            <person name="Blanton J.M."/>
            <person name="Tanner A.C."/>
            <person name="Dewhirst F.E."/>
            <person name="Haas B."/>
            <person name="Nusbaum C."/>
            <person name="Birren B."/>
        </authorList>
    </citation>
    <scope>NUCLEOTIDE SEQUENCE [LARGE SCALE GENOMIC DNA]</scope>
    <source>
        <strain evidence="3">1-1 BBBD Race 1</strain>
    </source>
</reference>
<protein>
    <submittedName>
        <fullName evidence="3 4">Uncharacterized protein</fullName>
    </submittedName>
</protein>
<organism evidence="3">
    <name type="scientific">Puccinia triticina (isolate 1-1 / race 1 (BBBD))</name>
    <name type="common">Brown leaf rust fungus</name>
    <dbReference type="NCBI Taxonomy" id="630390"/>
    <lineage>
        <taxon>Eukaryota</taxon>
        <taxon>Fungi</taxon>
        <taxon>Dikarya</taxon>
        <taxon>Basidiomycota</taxon>
        <taxon>Pucciniomycotina</taxon>
        <taxon>Pucciniomycetes</taxon>
        <taxon>Pucciniales</taxon>
        <taxon>Pucciniaceae</taxon>
        <taxon>Puccinia</taxon>
    </lineage>
</organism>
<keyword evidence="2" id="KW-0472">Membrane</keyword>